<keyword evidence="5 6" id="KW-0472">Membrane</keyword>
<keyword evidence="2" id="KW-1003">Cell membrane</keyword>
<proteinExistence type="predicted"/>
<keyword evidence="3 6" id="KW-0812">Transmembrane</keyword>
<keyword evidence="4 6" id="KW-1133">Transmembrane helix</keyword>
<feature type="transmembrane region" description="Helical" evidence="6">
    <location>
        <begin position="349"/>
        <end position="367"/>
    </location>
</feature>
<evidence type="ECO:0000256" key="1">
    <source>
        <dbReference type="ARBA" id="ARBA00004651"/>
    </source>
</evidence>
<dbReference type="PANTHER" id="PTHR23513:SF6">
    <property type="entry name" value="MAJOR FACILITATOR SUPERFAMILY ASSOCIATED DOMAIN-CONTAINING PROTEIN"/>
    <property type="match status" value="1"/>
</dbReference>
<gene>
    <name evidence="7" type="ORF">SAMN05421504_10991</name>
</gene>
<dbReference type="Gene3D" id="1.20.1250.20">
    <property type="entry name" value="MFS general substrate transporter like domains"/>
    <property type="match status" value="1"/>
</dbReference>
<feature type="transmembrane region" description="Helical" evidence="6">
    <location>
        <begin position="309"/>
        <end position="328"/>
    </location>
</feature>
<evidence type="ECO:0000256" key="2">
    <source>
        <dbReference type="ARBA" id="ARBA00022475"/>
    </source>
</evidence>
<dbReference type="RefSeq" id="WP_091296237.1">
    <property type="nucleotide sequence ID" value="NZ_FNON01000009.1"/>
</dbReference>
<evidence type="ECO:0000313" key="8">
    <source>
        <dbReference type="Proteomes" id="UP000199515"/>
    </source>
</evidence>
<dbReference type="CDD" id="cd06173">
    <property type="entry name" value="MFS_MefA_like"/>
    <property type="match status" value="1"/>
</dbReference>
<comment type="subcellular location">
    <subcellularLocation>
        <location evidence="1">Cell membrane</location>
        <topology evidence="1">Multi-pass membrane protein</topology>
    </subcellularLocation>
</comment>
<feature type="transmembrane region" description="Helical" evidence="6">
    <location>
        <begin position="373"/>
        <end position="393"/>
    </location>
</feature>
<dbReference type="Proteomes" id="UP000199515">
    <property type="component" value="Unassembled WGS sequence"/>
</dbReference>
<evidence type="ECO:0000256" key="4">
    <source>
        <dbReference type="ARBA" id="ARBA00022989"/>
    </source>
</evidence>
<dbReference type="Pfam" id="PF07690">
    <property type="entry name" value="MFS_1"/>
    <property type="match status" value="1"/>
</dbReference>
<evidence type="ECO:0000256" key="3">
    <source>
        <dbReference type="ARBA" id="ARBA00022692"/>
    </source>
</evidence>
<dbReference type="PANTHER" id="PTHR23513">
    <property type="entry name" value="INTEGRAL MEMBRANE EFFLUX PROTEIN-RELATED"/>
    <property type="match status" value="1"/>
</dbReference>
<dbReference type="InterPro" id="IPR036259">
    <property type="entry name" value="MFS_trans_sf"/>
</dbReference>
<reference evidence="7 8" key="1">
    <citation type="submission" date="2016-10" db="EMBL/GenBank/DDBJ databases">
        <authorList>
            <person name="de Groot N.N."/>
        </authorList>
    </citation>
    <scope>NUCLEOTIDE SEQUENCE [LARGE SCALE GENOMIC DNA]</scope>
    <source>
        <strain evidence="7 8">CPCC 202699</strain>
    </source>
</reference>
<dbReference type="AlphaFoldDB" id="A0A1H3Q404"/>
<dbReference type="EMBL" id="FNON01000009">
    <property type="protein sequence ID" value="SDZ07911.1"/>
    <property type="molecule type" value="Genomic_DNA"/>
</dbReference>
<dbReference type="SUPFAM" id="SSF103473">
    <property type="entry name" value="MFS general substrate transporter"/>
    <property type="match status" value="1"/>
</dbReference>
<organism evidence="7 8">
    <name type="scientific">Amycolatopsis xylanica</name>
    <dbReference type="NCBI Taxonomy" id="589385"/>
    <lineage>
        <taxon>Bacteria</taxon>
        <taxon>Bacillati</taxon>
        <taxon>Actinomycetota</taxon>
        <taxon>Actinomycetes</taxon>
        <taxon>Pseudonocardiales</taxon>
        <taxon>Pseudonocardiaceae</taxon>
        <taxon>Amycolatopsis</taxon>
    </lineage>
</organism>
<dbReference type="STRING" id="589385.SAMN05421504_10991"/>
<feature type="transmembrane region" description="Helical" evidence="6">
    <location>
        <begin position="250"/>
        <end position="273"/>
    </location>
</feature>
<keyword evidence="8" id="KW-1185">Reference proteome</keyword>
<dbReference type="GO" id="GO:0005886">
    <property type="term" value="C:plasma membrane"/>
    <property type="evidence" value="ECO:0007669"/>
    <property type="project" value="UniProtKB-SubCell"/>
</dbReference>
<dbReference type="GO" id="GO:0022857">
    <property type="term" value="F:transmembrane transporter activity"/>
    <property type="evidence" value="ECO:0007669"/>
    <property type="project" value="InterPro"/>
</dbReference>
<dbReference type="InterPro" id="IPR011701">
    <property type="entry name" value="MFS"/>
</dbReference>
<evidence type="ECO:0000256" key="6">
    <source>
        <dbReference type="SAM" id="Phobius"/>
    </source>
</evidence>
<accession>A0A1H3Q404</accession>
<name>A0A1H3Q404_9PSEU</name>
<feature type="transmembrane region" description="Helical" evidence="6">
    <location>
        <begin position="218"/>
        <end position="244"/>
    </location>
</feature>
<evidence type="ECO:0000256" key="5">
    <source>
        <dbReference type="ARBA" id="ARBA00023136"/>
    </source>
</evidence>
<feature type="transmembrane region" description="Helical" evidence="6">
    <location>
        <begin position="285"/>
        <end position="303"/>
    </location>
</feature>
<feature type="transmembrane region" description="Helical" evidence="6">
    <location>
        <begin position="47"/>
        <end position="67"/>
    </location>
</feature>
<protein>
    <submittedName>
        <fullName evidence="7">Predicted arabinose efflux permease, MFS family</fullName>
    </submittedName>
</protein>
<sequence length="409" mass="43105">MSLLRHADFRRLWAGDTLSQFGQKIGETAIPLLAATVLAATPFQMGVLTAAETAAFLVIGLPAGVWVDRWRRRPVMLRADFVRAALLISVPIAWWAGVLTLGQLVVVALLTGVCTVFFDLAYQSYLPSLVGREHLLEGNSKLQSSLSVAQVAGPGLGGTLVQLAGAANAVLTTGIGFLCSALCLVRIKTVEPEPVRHDDPKLWPRITEGLRFVFGNPLLRPITCATGTANLGNLMLGAVTVLFLTREVGLSPAAVGALLAVSGVGSVAGALTARWCIARIGQVRSIWLVSLVSLPGQLLPFAAPGWRLGLAAFGLLLFGYGVVVYNVAQLSFRQSICPDGMLGRMNASIRFLVYGIQPIGGLLGGLLGELIGVRGALVAGAAVQASAVLWLLVSPIRKLRDVPELVKPS</sequence>
<dbReference type="OrthoDB" id="9815525at2"/>
<evidence type="ECO:0000313" key="7">
    <source>
        <dbReference type="EMBL" id="SDZ07911.1"/>
    </source>
</evidence>